<proteinExistence type="predicted"/>
<organism evidence="1">
    <name type="scientific">marine sediment metagenome</name>
    <dbReference type="NCBI Taxonomy" id="412755"/>
    <lineage>
        <taxon>unclassified sequences</taxon>
        <taxon>metagenomes</taxon>
        <taxon>ecological metagenomes</taxon>
    </lineage>
</organism>
<accession>A0A0F8Y2V8</accession>
<name>A0A0F8Y2V8_9ZZZZ</name>
<dbReference type="EMBL" id="LAZR01070311">
    <property type="protein sequence ID" value="KKK42681.1"/>
    <property type="molecule type" value="Genomic_DNA"/>
</dbReference>
<sequence>KNGLMSSIFGGFKFVTGKEWE</sequence>
<protein>
    <submittedName>
        <fullName evidence="1">Uncharacterized protein</fullName>
    </submittedName>
</protein>
<reference evidence="1" key="1">
    <citation type="journal article" date="2015" name="Nature">
        <title>Complex archaea that bridge the gap between prokaryotes and eukaryotes.</title>
        <authorList>
            <person name="Spang A."/>
            <person name="Saw J.H."/>
            <person name="Jorgensen S.L."/>
            <person name="Zaremba-Niedzwiedzka K."/>
            <person name="Martijn J."/>
            <person name="Lind A.E."/>
            <person name="van Eijk R."/>
            <person name="Schleper C."/>
            <person name="Guy L."/>
            <person name="Ettema T.J."/>
        </authorList>
    </citation>
    <scope>NUCLEOTIDE SEQUENCE</scope>
</reference>
<comment type="caution">
    <text evidence="1">The sequence shown here is derived from an EMBL/GenBank/DDBJ whole genome shotgun (WGS) entry which is preliminary data.</text>
</comment>
<gene>
    <name evidence="1" type="ORF">LCGC14_3169740</name>
</gene>
<dbReference type="AlphaFoldDB" id="A0A0F8Y2V8"/>
<evidence type="ECO:0000313" key="1">
    <source>
        <dbReference type="EMBL" id="KKK42681.1"/>
    </source>
</evidence>
<feature type="non-terminal residue" evidence="1">
    <location>
        <position position="1"/>
    </location>
</feature>